<evidence type="ECO:0000313" key="2">
    <source>
        <dbReference type="Proteomes" id="UP000254208"/>
    </source>
</evidence>
<protein>
    <submittedName>
        <fullName evidence="1">Uncharacterized protein</fullName>
    </submittedName>
</protein>
<proteinExistence type="predicted"/>
<dbReference type="EMBL" id="UGTZ01000001">
    <property type="protein sequence ID" value="SUC31975.1"/>
    <property type="molecule type" value="Genomic_DNA"/>
</dbReference>
<evidence type="ECO:0000313" key="1">
    <source>
        <dbReference type="EMBL" id="SUC31975.1"/>
    </source>
</evidence>
<reference evidence="1 2" key="1">
    <citation type="submission" date="2018-06" db="EMBL/GenBank/DDBJ databases">
        <authorList>
            <consortium name="Pathogen Informatics"/>
            <person name="Doyle S."/>
        </authorList>
    </citation>
    <scope>NUCLEOTIDE SEQUENCE [LARGE SCALE GENOMIC DNA]</scope>
    <source>
        <strain evidence="1 2">NCTC11801</strain>
    </source>
</reference>
<name>A0A379FT99_PRORE</name>
<dbReference type="RefSeq" id="WP_115167500.1">
    <property type="nucleotide sequence ID" value="NZ_CP077319.1"/>
</dbReference>
<dbReference type="AlphaFoldDB" id="A0A379FT99"/>
<dbReference type="Proteomes" id="UP000254208">
    <property type="component" value="Unassembled WGS sequence"/>
</dbReference>
<gene>
    <name evidence="1" type="ORF">NCTC11801_02948</name>
</gene>
<organism evidence="1 2">
    <name type="scientific">Providencia rettgeri</name>
    <dbReference type="NCBI Taxonomy" id="587"/>
    <lineage>
        <taxon>Bacteria</taxon>
        <taxon>Pseudomonadati</taxon>
        <taxon>Pseudomonadota</taxon>
        <taxon>Gammaproteobacteria</taxon>
        <taxon>Enterobacterales</taxon>
        <taxon>Morganellaceae</taxon>
        <taxon>Providencia</taxon>
    </lineage>
</organism>
<accession>A0A379FT99</accession>
<dbReference type="GeneID" id="93674933"/>
<sequence length="100" mass="10858">MAKGDFSSIKRDKKKANFDEFVESAKVDGHKEEVKAVSSRRGKYKVDPDTGKKIQLGGKVLGIPLNQNELETITEAAESAGMPVATFVRAAAMKAAKDYI</sequence>